<accession>A0A418FMN6</accession>
<name>A0A418FMN6_APHAT</name>
<dbReference type="Proteomes" id="UP000285430">
    <property type="component" value="Unassembled WGS sequence"/>
</dbReference>
<protein>
    <recommendedName>
        <fullName evidence="2">DDE-1 domain-containing protein</fullName>
    </recommendedName>
</protein>
<evidence type="ECO:0000256" key="1">
    <source>
        <dbReference type="SAM" id="MobiDB-lite"/>
    </source>
</evidence>
<gene>
    <name evidence="3" type="ORF">DYB37_012591</name>
</gene>
<sequence>MDTTPPARPPGRPRLKEDPKKPPKKFRNVHVSFKKKQAVIDSFDEIGQDTQGDGDAALATFSARVAQVVRDNDIDVIYNADQTVEGPRNGHSYSRLTGKKNPLFLVLKMPASKIKAVVQENLTLRQGFGKQLWKDVEPLQSRFQCRIYVNPTAWWNSLIGADFLRYHFADPPDRATKKVLLLWDEFSAHFTDEVVACAGNVVLDKIPPLYLQYSAPSQEQQVSELDVQAASS</sequence>
<proteinExistence type="predicted"/>
<feature type="domain" description="DDE-1" evidence="2">
    <location>
        <begin position="137"/>
        <end position="217"/>
    </location>
</feature>
<comment type="caution">
    <text evidence="3">The sequence shown here is derived from an EMBL/GenBank/DDBJ whole genome shotgun (WGS) entry which is preliminary data.</text>
</comment>
<dbReference type="InterPro" id="IPR004875">
    <property type="entry name" value="DDE_SF_endonuclease_dom"/>
</dbReference>
<evidence type="ECO:0000313" key="3">
    <source>
        <dbReference type="EMBL" id="RHZ32251.1"/>
    </source>
</evidence>
<dbReference type="Pfam" id="PF03184">
    <property type="entry name" value="DDE_1"/>
    <property type="match status" value="1"/>
</dbReference>
<feature type="region of interest" description="Disordered" evidence="1">
    <location>
        <begin position="1"/>
        <end position="25"/>
    </location>
</feature>
<organism evidence="3 4">
    <name type="scientific">Aphanomyces astaci</name>
    <name type="common">Crayfish plague agent</name>
    <dbReference type="NCBI Taxonomy" id="112090"/>
    <lineage>
        <taxon>Eukaryota</taxon>
        <taxon>Sar</taxon>
        <taxon>Stramenopiles</taxon>
        <taxon>Oomycota</taxon>
        <taxon>Saprolegniomycetes</taxon>
        <taxon>Saprolegniales</taxon>
        <taxon>Verrucalvaceae</taxon>
        <taxon>Aphanomyces</taxon>
    </lineage>
</organism>
<feature type="compositionally biased region" description="Pro residues" evidence="1">
    <location>
        <begin position="1"/>
        <end position="12"/>
    </location>
</feature>
<reference evidence="3 4" key="1">
    <citation type="submission" date="2018-08" db="EMBL/GenBank/DDBJ databases">
        <title>Aphanomyces genome sequencing and annotation.</title>
        <authorList>
            <person name="Minardi D."/>
            <person name="Oidtmann B."/>
            <person name="Van Der Giezen M."/>
            <person name="Studholme D.J."/>
        </authorList>
    </citation>
    <scope>NUCLEOTIDE SEQUENCE [LARGE SCALE GENOMIC DNA]</scope>
    <source>
        <strain evidence="3 4">Da</strain>
    </source>
</reference>
<dbReference type="AlphaFoldDB" id="A0A418FMN6"/>
<evidence type="ECO:0000259" key="2">
    <source>
        <dbReference type="Pfam" id="PF03184"/>
    </source>
</evidence>
<dbReference type="EMBL" id="QUTH01000938">
    <property type="protein sequence ID" value="RHZ32251.1"/>
    <property type="molecule type" value="Genomic_DNA"/>
</dbReference>
<evidence type="ECO:0000313" key="4">
    <source>
        <dbReference type="Proteomes" id="UP000285430"/>
    </source>
</evidence>
<dbReference type="GO" id="GO:0003676">
    <property type="term" value="F:nucleic acid binding"/>
    <property type="evidence" value="ECO:0007669"/>
    <property type="project" value="InterPro"/>
</dbReference>